<evidence type="ECO:0000313" key="3">
    <source>
        <dbReference type="EMBL" id="ACS19690.1"/>
    </source>
</evidence>
<evidence type="ECO:0000259" key="2">
    <source>
        <dbReference type="Pfam" id="PF00696"/>
    </source>
</evidence>
<dbReference type="Pfam" id="PF00696">
    <property type="entry name" value="AA_kinase"/>
    <property type="match status" value="1"/>
</dbReference>
<evidence type="ECO:0000256" key="1">
    <source>
        <dbReference type="SAM" id="MobiDB-lite"/>
    </source>
</evidence>
<dbReference type="SUPFAM" id="SSF53633">
    <property type="entry name" value="Carbamate kinase-like"/>
    <property type="match status" value="1"/>
</dbReference>
<dbReference type="KEGG" id="vap:Vapar_3071"/>
<feature type="region of interest" description="Disordered" evidence="1">
    <location>
        <begin position="105"/>
        <end position="139"/>
    </location>
</feature>
<keyword evidence="3" id="KW-0418">Kinase</keyword>
<feature type="compositionally biased region" description="Low complexity" evidence="1">
    <location>
        <begin position="108"/>
        <end position="132"/>
    </location>
</feature>
<accession>C5CPV1</accession>
<proteinExistence type="predicted"/>
<dbReference type="InterPro" id="IPR001048">
    <property type="entry name" value="Asp/Glu/Uridylate_kinase"/>
</dbReference>
<feature type="domain" description="Aspartate/glutamate/uridylate kinase" evidence="2">
    <location>
        <begin position="2"/>
        <end position="88"/>
    </location>
</feature>
<gene>
    <name evidence="3" type="ordered locus">Vapar_3071</name>
</gene>
<keyword evidence="3" id="KW-0808">Transferase</keyword>
<organism evidence="3">
    <name type="scientific">Variovorax paradoxus (strain S110)</name>
    <dbReference type="NCBI Taxonomy" id="543728"/>
    <lineage>
        <taxon>Bacteria</taxon>
        <taxon>Pseudomonadati</taxon>
        <taxon>Pseudomonadota</taxon>
        <taxon>Betaproteobacteria</taxon>
        <taxon>Burkholderiales</taxon>
        <taxon>Comamonadaceae</taxon>
        <taxon>Variovorax</taxon>
    </lineage>
</organism>
<dbReference type="HOGENOM" id="CLU_1844248_0_0_4"/>
<reference evidence="3" key="1">
    <citation type="submission" date="2009-06" db="EMBL/GenBank/DDBJ databases">
        <title>Complete sequence of chromosome 1 of Variovorax paradoxus S110.</title>
        <authorList>
            <consortium name="US DOE Joint Genome Institute"/>
            <person name="Lucas S."/>
            <person name="Copeland A."/>
            <person name="Lapidus A."/>
            <person name="Glavina del Rio T."/>
            <person name="Tice H."/>
            <person name="Bruce D."/>
            <person name="Goodwin L."/>
            <person name="Pitluck S."/>
            <person name="Chertkov O."/>
            <person name="Brettin T."/>
            <person name="Detter J.C."/>
            <person name="Han C."/>
            <person name="Larimer F."/>
            <person name="Land M."/>
            <person name="Hauser L."/>
            <person name="Kyrpides N."/>
            <person name="Ovchinnikova G."/>
            <person name="Orwin P."/>
            <person name="Leadbetter J.R."/>
            <person name="Spain J.C."/>
            <person name="Han J.I."/>
        </authorList>
    </citation>
    <scope>NUCLEOTIDE SEQUENCE</scope>
    <source>
        <strain evidence="3">S110</strain>
    </source>
</reference>
<dbReference type="STRING" id="543728.Vapar_3071"/>
<dbReference type="AlphaFoldDB" id="C5CPV1"/>
<protein>
    <submittedName>
        <fullName evidence="3">Aspartokinase uridylate kinase-like putative kinase</fullName>
    </submittedName>
</protein>
<dbReference type="InterPro" id="IPR036393">
    <property type="entry name" value="AceGlu_kinase-like_sf"/>
</dbReference>
<dbReference type="eggNOG" id="COG2054">
    <property type="taxonomic scope" value="Bacteria"/>
</dbReference>
<dbReference type="GO" id="GO:0016301">
    <property type="term" value="F:kinase activity"/>
    <property type="evidence" value="ECO:0007669"/>
    <property type="project" value="UniProtKB-KW"/>
</dbReference>
<dbReference type="Gene3D" id="3.40.1160.10">
    <property type="entry name" value="Acetylglutamate kinase-like"/>
    <property type="match status" value="1"/>
</dbReference>
<dbReference type="EMBL" id="CP001635">
    <property type="protein sequence ID" value="ACS19690.1"/>
    <property type="molecule type" value="Genomic_DNA"/>
</dbReference>
<name>C5CPV1_VARPS</name>
<sequence>MWVVKIGGSLCADPVLPQWLDLLTQIGGGRVTVVCGGGTFADEVRRVQAHWQFNDLAAHNMAVLAMAQTAYQLHALNPALQLAARKTEIPDLLRRGKPRCGCRSSCGATSRTAAPAGTPRPTPSRSTLPSISMPSSWCW</sequence>